<sequence length="63" mass="7389">MKLARYRKQPRFTGQICKECGIGSVLARYRKKLRPMHKCNHCQAPYCTVFGPASEYVPTWRKV</sequence>
<dbReference type="AlphaFoldDB" id="A0A0F9GPF0"/>
<protein>
    <submittedName>
        <fullName evidence="1">Uncharacterized protein</fullName>
    </submittedName>
</protein>
<reference evidence="1" key="1">
    <citation type="journal article" date="2015" name="Nature">
        <title>Complex archaea that bridge the gap between prokaryotes and eukaryotes.</title>
        <authorList>
            <person name="Spang A."/>
            <person name="Saw J.H."/>
            <person name="Jorgensen S.L."/>
            <person name="Zaremba-Niedzwiedzka K."/>
            <person name="Martijn J."/>
            <person name="Lind A.E."/>
            <person name="van Eijk R."/>
            <person name="Schleper C."/>
            <person name="Guy L."/>
            <person name="Ettema T.J."/>
        </authorList>
    </citation>
    <scope>NUCLEOTIDE SEQUENCE</scope>
</reference>
<evidence type="ECO:0000313" key="1">
    <source>
        <dbReference type="EMBL" id="KKL71265.1"/>
    </source>
</evidence>
<gene>
    <name evidence="1" type="ORF">LCGC14_2096610</name>
</gene>
<name>A0A0F9GPF0_9ZZZZ</name>
<proteinExistence type="predicted"/>
<dbReference type="EMBL" id="LAZR01025645">
    <property type="protein sequence ID" value="KKL71265.1"/>
    <property type="molecule type" value="Genomic_DNA"/>
</dbReference>
<accession>A0A0F9GPF0</accession>
<organism evidence="1">
    <name type="scientific">marine sediment metagenome</name>
    <dbReference type="NCBI Taxonomy" id="412755"/>
    <lineage>
        <taxon>unclassified sequences</taxon>
        <taxon>metagenomes</taxon>
        <taxon>ecological metagenomes</taxon>
    </lineage>
</organism>
<comment type="caution">
    <text evidence="1">The sequence shown here is derived from an EMBL/GenBank/DDBJ whole genome shotgun (WGS) entry which is preliminary data.</text>
</comment>